<feature type="transmembrane region" description="Helical" evidence="6">
    <location>
        <begin position="43"/>
        <end position="62"/>
    </location>
</feature>
<keyword evidence="4 6" id="KW-1133">Transmembrane helix</keyword>
<comment type="similarity">
    <text evidence="2 6">Belongs to the 4-toluene sulfonate uptake permease (TSUP) (TC 2.A.102) family.</text>
</comment>
<dbReference type="Proteomes" id="UP000009073">
    <property type="component" value="Chromosome"/>
</dbReference>
<dbReference type="InterPro" id="IPR051598">
    <property type="entry name" value="TSUP/Inactive_protease-like"/>
</dbReference>
<dbReference type="EMBL" id="CP001616">
    <property type="protein sequence ID" value="ACQ91940.1"/>
    <property type="molecule type" value="Genomic_DNA"/>
</dbReference>
<dbReference type="AlphaFoldDB" id="C4L8S0"/>
<proteinExistence type="inferred from homology"/>
<dbReference type="GO" id="GO:0005886">
    <property type="term" value="C:plasma membrane"/>
    <property type="evidence" value="ECO:0007669"/>
    <property type="project" value="UniProtKB-SubCell"/>
</dbReference>
<evidence type="ECO:0000256" key="3">
    <source>
        <dbReference type="ARBA" id="ARBA00022692"/>
    </source>
</evidence>
<keyword evidence="5 6" id="KW-0472">Membrane</keyword>
<keyword evidence="3 6" id="KW-0812">Transmembrane</keyword>
<feature type="transmembrane region" description="Helical" evidence="6">
    <location>
        <begin position="74"/>
        <end position="93"/>
    </location>
</feature>
<name>C4L8S0_TOLAT</name>
<dbReference type="HOGENOM" id="CLU_045498_13_2_6"/>
<keyword evidence="8" id="KW-1185">Reference proteome</keyword>
<gene>
    <name evidence="7" type="ordered locus">Tola_0310</name>
</gene>
<dbReference type="OrthoDB" id="532317at2"/>
<dbReference type="eggNOG" id="COG0730">
    <property type="taxonomic scope" value="Bacteria"/>
</dbReference>
<reference evidence="7 8" key="2">
    <citation type="journal article" date="2011" name="Stand. Genomic Sci.">
        <title>Complete genome sequence of Tolumonas auensis type strain (TA 4).</title>
        <authorList>
            <person name="Chertkov O."/>
            <person name="Copeland A."/>
            <person name="Lucas S."/>
            <person name="Lapidus A."/>
            <person name="Berry K.W."/>
            <person name="Detter J.C."/>
            <person name="Del Rio T.G."/>
            <person name="Hammon N."/>
            <person name="Dalin E."/>
            <person name="Tice H."/>
            <person name="Pitluck S."/>
            <person name="Richardson P."/>
            <person name="Bruce D."/>
            <person name="Goodwin L."/>
            <person name="Han C."/>
            <person name="Tapia R."/>
            <person name="Saunders E."/>
            <person name="Schmutz J."/>
            <person name="Brettin T."/>
            <person name="Larimer F."/>
            <person name="Land M."/>
            <person name="Hauser L."/>
            <person name="Spring S."/>
            <person name="Rohde M."/>
            <person name="Kyrpides N.C."/>
            <person name="Ivanova N."/>
            <person name="Goker M."/>
            <person name="Beller H.R."/>
            <person name="Klenk H.P."/>
            <person name="Woyke T."/>
        </authorList>
    </citation>
    <scope>NUCLEOTIDE SEQUENCE [LARGE SCALE GENOMIC DNA]</scope>
    <source>
        <strain evidence="8">DSM 9187 / TA4</strain>
    </source>
</reference>
<evidence type="ECO:0000256" key="1">
    <source>
        <dbReference type="ARBA" id="ARBA00004141"/>
    </source>
</evidence>
<evidence type="ECO:0000256" key="6">
    <source>
        <dbReference type="RuleBase" id="RU363041"/>
    </source>
</evidence>
<evidence type="ECO:0000313" key="7">
    <source>
        <dbReference type="EMBL" id="ACQ91940.1"/>
    </source>
</evidence>
<sequence>MLLLIGLALIGLSAGVLSGLFGIGGGILIVPALMYGLGFSQKLATGTSLAILLPPVGIAAVMEYYRQGAVDMKAAMIIAVMVVVGSWFGSKFSVGIDPVMMKLLFGIFLILLGGYIIYDATSG</sequence>
<dbReference type="STRING" id="595494.Tola_0310"/>
<comment type="subcellular location">
    <subcellularLocation>
        <location evidence="6">Cell membrane</location>
        <topology evidence="6">Multi-pass membrane protein</topology>
    </subcellularLocation>
    <subcellularLocation>
        <location evidence="1">Membrane</location>
        <topology evidence="1">Multi-pass membrane protein</topology>
    </subcellularLocation>
</comment>
<evidence type="ECO:0000256" key="4">
    <source>
        <dbReference type="ARBA" id="ARBA00022989"/>
    </source>
</evidence>
<dbReference type="Pfam" id="PF01925">
    <property type="entry name" value="TauE"/>
    <property type="match status" value="1"/>
</dbReference>
<dbReference type="PANTHER" id="PTHR43701:SF2">
    <property type="entry name" value="MEMBRANE TRANSPORTER PROTEIN YJNA-RELATED"/>
    <property type="match status" value="1"/>
</dbReference>
<dbReference type="PANTHER" id="PTHR43701">
    <property type="entry name" value="MEMBRANE TRANSPORTER PROTEIN MJ0441-RELATED"/>
    <property type="match status" value="1"/>
</dbReference>
<organism evidence="7 8">
    <name type="scientific">Tolumonas auensis (strain DSM 9187 / NBRC 110442 / TA 4)</name>
    <dbReference type="NCBI Taxonomy" id="595494"/>
    <lineage>
        <taxon>Bacteria</taxon>
        <taxon>Pseudomonadati</taxon>
        <taxon>Pseudomonadota</taxon>
        <taxon>Gammaproteobacteria</taxon>
        <taxon>Aeromonadales</taxon>
        <taxon>Aeromonadaceae</taxon>
        <taxon>Tolumonas</taxon>
    </lineage>
</organism>
<protein>
    <recommendedName>
        <fullName evidence="6">Probable membrane transporter protein</fullName>
    </recommendedName>
</protein>
<keyword evidence="6" id="KW-1003">Cell membrane</keyword>
<dbReference type="RefSeq" id="WP_012728539.1">
    <property type="nucleotide sequence ID" value="NC_012691.1"/>
</dbReference>
<accession>C4L8S0</accession>
<evidence type="ECO:0000313" key="8">
    <source>
        <dbReference type="Proteomes" id="UP000009073"/>
    </source>
</evidence>
<evidence type="ECO:0000256" key="2">
    <source>
        <dbReference type="ARBA" id="ARBA00009142"/>
    </source>
</evidence>
<feature type="transmembrane region" description="Helical" evidence="6">
    <location>
        <begin position="99"/>
        <end position="118"/>
    </location>
</feature>
<reference evidence="8" key="1">
    <citation type="submission" date="2009-05" db="EMBL/GenBank/DDBJ databases">
        <title>Complete sequence of Tolumonas auensis DSM 9187.</title>
        <authorList>
            <consortium name="US DOE Joint Genome Institute"/>
            <person name="Lucas S."/>
            <person name="Copeland A."/>
            <person name="Lapidus A."/>
            <person name="Glavina del Rio T."/>
            <person name="Tice H."/>
            <person name="Bruce D."/>
            <person name="Goodwin L."/>
            <person name="Pitluck S."/>
            <person name="Chertkov O."/>
            <person name="Brettin T."/>
            <person name="Detter J.C."/>
            <person name="Han C."/>
            <person name="Larimer F."/>
            <person name="Land M."/>
            <person name="Hauser L."/>
            <person name="Kyrpides N."/>
            <person name="Mikhailova N."/>
            <person name="Spring S."/>
            <person name="Beller H."/>
        </authorList>
    </citation>
    <scope>NUCLEOTIDE SEQUENCE [LARGE SCALE GENOMIC DNA]</scope>
    <source>
        <strain evidence="8">DSM 9187 / TA4</strain>
    </source>
</reference>
<dbReference type="KEGG" id="tau:Tola_0310"/>
<evidence type="ECO:0000256" key="5">
    <source>
        <dbReference type="ARBA" id="ARBA00023136"/>
    </source>
</evidence>
<dbReference type="InterPro" id="IPR002781">
    <property type="entry name" value="TM_pro_TauE-like"/>
</dbReference>